<comment type="caution">
    <text evidence="1">The sequence shown here is derived from an EMBL/GenBank/DDBJ whole genome shotgun (WGS) entry which is preliminary data.</text>
</comment>
<reference evidence="1" key="2">
    <citation type="journal article" date="2022" name="New Phytol.">
        <title>Evolutionary transition to the ectomycorrhizal habit in the genomes of a hyperdiverse lineage of mushroom-forming fungi.</title>
        <authorList>
            <person name="Looney B."/>
            <person name="Miyauchi S."/>
            <person name="Morin E."/>
            <person name="Drula E."/>
            <person name="Courty P.E."/>
            <person name="Kohler A."/>
            <person name="Kuo A."/>
            <person name="LaButti K."/>
            <person name="Pangilinan J."/>
            <person name="Lipzen A."/>
            <person name="Riley R."/>
            <person name="Andreopoulos W."/>
            <person name="He G."/>
            <person name="Johnson J."/>
            <person name="Nolan M."/>
            <person name="Tritt A."/>
            <person name="Barry K.W."/>
            <person name="Grigoriev I.V."/>
            <person name="Nagy L.G."/>
            <person name="Hibbett D."/>
            <person name="Henrissat B."/>
            <person name="Matheny P.B."/>
            <person name="Labbe J."/>
            <person name="Martin F.M."/>
        </authorList>
    </citation>
    <scope>NUCLEOTIDE SEQUENCE</scope>
    <source>
        <strain evidence="1">HHB10654</strain>
    </source>
</reference>
<evidence type="ECO:0000313" key="1">
    <source>
        <dbReference type="EMBL" id="KAI0054267.1"/>
    </source>
</evidence>
<organism evidence="1 2">
    <name type="scientific">Artomyces pyxidatus</name>
    <dbReference type="NCBI Taxonomy" id="48021"/>
    <lineage>
        <taxon>Eukaryota</taxon>
        <taxon>Fungi</taxon>
        <taxon>Dikarya</taxon>
        <taxon>Basidiomycota</taxon>
        <taxon>Agaricomycotina</taxon>
        <taxon>Agaricomycetes</taxon>
        <taxon>Russulales</taxon>
        <taxon>Auriscalpiaceae</taxon>
        <taxon>Artomyces</taxon>
    </lineage>
</organism>
<protein>
    <submittedName>
        <fullName evidence="1">Uncharacterized protein</fullName>
    </submittedName>
</protein>
<accession>A0ACB8SDL5</accession>
<reference evidence="1" key="1">
    <citation type="submission" date="2021-03" db="EMBL/GenBank/DDBJ databases">
        <authorList>
            <consortium name="DOE Joint Genome Institute"/>
            <person name="Ahrendt S."/>
            <person name="Looney B.P."/>
            <person name="Miyauchi S."/>
            <person name="Morin E."/>
            <person name="Drula E."/>
            <person name="Courty P.E."/>
            <person name="Chicoki N."/>
            <person name="Fauchery L."/>
            <person name="Kohler A."/>
            <person name="Kuo A."/>
            <person name="Labutti K."/>
            <person name="Pangilinan J."/>
            <person name="Lipzen A."/>
            <person name="Riley R."/>
            <person name="Andreopoulos W."/>
            <person name="He G."/>
            <person name="Johnson J."/>
            <person name="Barry K.W."/>
            <person name="Grigoriev I.V."/>
            <person name="Nagy L."/>
            <person name="Hibbett D."/>
            <person name="Henrissat B."/>
            <person name="Matheny P.B."/>
            <person name="Labbe J."/>
            <person name="Martin F."/>
        </authorList>
    </citation>
    <scope>NUCLEOTIDE SEQUENCE</scope>
    <source>
        <strain evidence="1">HHB10654</strain>
    </source>
</reference>
<evidence type="ECO:0000313" key="2">
    <source>
        <dbReference type="Proteomes" id="UP000814140"/>
    </source>
</evidence>
<name>A0ACB8SDL5_9AGAM</name>
<sequence length="446" mass="49039">HCVGCLDGGLSVDCDWCARTWCSPSCIEFPTEDLERYLFVCPTCHIQVIDAADPVHPGKRRRGTPYMGLYRKGPGERVEAFPGKPLVVKATPQLGAAARLSVEPITVINIRLAGIEGAGHPAILAHTALVPYFTLTRTPLLHTLDFNLEDEKDVKAHATRVKRMITKMKKNPAGRVVVFLTTHSHDETGDLSCCKPAFASRVLHFVDLIQFFDMVVTKPLLEELKGKETTFFLFACGGLARNRTSMGLLQEQAKANGIDNLLMFDALKFSLHITAPFVLDYTLRVLLGNAPVERAMAPLLESCWGLNTHCRVIRMALTQGVLTTTVYFFHHRRSHPWGQALPFQCSDCKALKSLTVDKHRAHHMNPAPVTAVCEGTKGDGTVCGKTLTFDVPSYEYTRLRTGHAAPGGDWLAADYDDVFRAPSANASQDDGDPVPSVDVSAMDVDE</sequence>
<gene>
    <name evidence="1" type="ORF">BV25DRAFT_1843788</name>
</gene>
<keyword evidence="2" id="KW-1185">Reference proteome</keyword>
<proteinExistence type="predicted"/>
<dbReference type="Proteomes" id="UP000814140">
    <property type="component" value="Unassembled WGS sequence"/>
</dbReference>
<feature type="non-terminal residue" evidence="1">
    <location>
        <position position="1"/>
    </location>
</feature>
<dbReference type="EMBL" id="MU277567">
    <property type="protein sequence ID" value="KAI0054267.1"/>
    <property type="molecule type" value="Genomic_DNA"/>
</dbReference>